<reference evidence="3 4" key="1">
    <citation type="submission" date="2021-04" db="EMBL/GenBank/DDBJ databases">
        <title>Complete genome sequence of a novel Streptococcus species.</title>
        <authorList>
            <person name="Teng J.L.L."/>
        </authorList>
    </citation>
    <scope>NUCLEOTIDE SEQUENCE [LARGE SCALE GENOMIC DNA]</scope>
    <source>
        <strain evidence="3 4">HKU75</strain>
    </source>
</reference>
<dbReference type="InterPro" id="IPR005149">
    <property type="entry name" value="Tscrpt_reg_PadR_N"/>
</dbReference>
<feature type="domain" description="Transcription regulator PadR N-terminal" evidence="1">
    <location>
        <begin position="15"/>
        <end position="84"/>
    </location>
</feature>
<dbReference type="Pfam" id="PF03551">
    <property type="entry name" value="PadR"/>
    <property type="match status" value="1"/>
</dbReference>
<dbReference type="SUPFAM" id="SSF46785">
    <property type="entry name" value="Winged helix' DNA-binding domain"/>
    <property type="match status" value="1"/>
</dbReference>
<feature type="domain" description="Transcription regulator PadR C-terminal" evidence="2">
    <location>
        <begin position="98"/>
        <end position="177"/>
    </location>
</feature>
<name>A0ABX7YMB4_9STRE</name>
<evidence type="ECO:0000313" key="4">
    <source>
        <dbReference type="Proteomes" id="UP000677616"/>
    </source>
</evidence>
<keyword evidence="4" id="KW-1185">Reference proteome</keyword>
<sequence>MPKQRILPHIILGIMVASDSDITGKQVTDYVQREISEFWQVAHSQVYPELKRMVADGWLTCYPVPGNDKEKRYSLTDAGRAELEDWLAIPHRETPLQKDIFSLKMFFIQSKQDDRIPILLEGQIDLLKKHLRHLESRKEELFPSKEKVQANYGHYLILNRAIVRNRAQLNWLEETLADY</sequence>
<dbReference type="PANTHER" id="PTHR43252:SF6">
    <property type="entry name" value="NEGATIVE TRANSCRIPTION REGULATOR PADR"/>
    <property type="match status" value="1"/>
</dbReference>
<organism evidence="3 4">
    <name type="scientific">Streptococcus oriscaviae</name>
    <dbReference type="NCBI Taxonomy" id="2781599"/>
    <lineage>
        <taxon>Bacteria</taxon>
        <taxon>Bacillati</taxon>
        <taxon>Bacillota</taxon>
        <taxon>Bacilli</taxon>
        <taxon>Lactobacillales</taxon>
        <taxon>Streptococcaceae</taxon>
        <taxon>Streptococcus</taxon>
    </lineage>
</organism>
<protein>
    <submittedName>
        <fullName evidence="3">PadR family transcriptional regulator</fullName>
    </submittedName>
</protein>
<dbReference type="Gene3D" id="6.10.140.190">
    <property type="match status" value="1"/>
</dbReference>
<dbReference type="Proteomes" id="UP000677616">
    <property type="component" value="Chromosome"/>
</dbReference>
<evidence type="ECO:0000313" key="3">
    <source>
        <dbReference type="EMBL" id="QUE54967.1"/>
    </source>
</evidence>
<dbReference type="Gene3D" id="1.10.10.10">
    <property type="entry name" value="Winged helix-like DNA-binding domain superfamily/Winged helix DNA-binding domain"/>
    <property type="match status" value="1"/>
</dbReference>
<evidence type="ECO:0000259" key="2">
    <source>
        <dbReference type="Pfam" id="PF10400"/>
    </source>
</evidence>
<accession>A0ABX7YMB4</accession>
<dbReference type="InterPro" id="IPR036390">
    <property type="entry name" value="WH_DNA-bd_sf"/>
</dbReference>
<dbReference type="Pfam" id="PF10400">
    <property type="entry name" value="Vir_act_alpha_C"/>
    <property type="match status" value="1"/>
</dbReference>
<gene>
    <name evidence="3" type="ORF">INT76_03525</name>
</gene>
<dbReference type="InterPro" id="IPR018309">
    <property type="entry name" value="Tscrpt_reg_PadR_C"/>
</dbReference>
<dbReference type="InterPro" id="IPR036388">
    <property type="entry name" value="WH-like_DNA-bd_sf"/>
</dbReference>
<dbReference type="PANTHER" id="PTHR43252">
    <property type="entry name" value="TRANSCRIPTIONAL REGULATOR YQJI"/>
    <property type="match status" value="1"/>
</dbReference>
<dbReference type="RefSeq" id="WP_212572258.1">
    <property type="nucleotide sequence ID" value="NZ_CP073084.1"/>
</dbReference>
<proteinExistence type="predicted"/>
<dbReference type="EMBL" id="CP073084">
    <property type="protein sequence ID" value="QUE54967.1"/>
    <property type="molecule type" value="Genomic_DNA"/>
</dbReference>
<evidence type="ECO:0000259" key="1">
    <source>
        <dbReference type="Pfam" id="PF03551"/>
    </source>
</evidence>